<dbReference type="AlphaFoldDB" id="A0A1L7I8I2"/>
<dbReference type="GO" id="GO:0006508">
    <property type="term" value="P:proteolysis"/>
    <property type="evidence" value="ECO:0007669"/>
    <property type="project" value="UniProtKB-KW"/>
</dbReference>
<keyword evidence="10" id="KW-1185">Reference proteome</keyword>
<comment type="cofactor">
    <cofactor evidence="1">
        <name>Zn(2+)</name>
        <dbReference type="ChEBI" id="CHEBI:29105"/>
    </cofactor>
</comment>
<dbReference type="PANTHER" id="PTHR11705:SF143">
    <property type="entry name" value="SLL0236 PROTEIN"/>
    <property type="match status" value="1"/>
</dbReference>
<evidence type="ECO:0000256" key="4">
    <source>
        <dbReference type="ARBA" id="ARBA00022801"/>
    </source>
</evidence>
<protein>
    <recommendedName>
        <fullName evidence="8">Peptidase M14 domain-containing protein</fullName>
    </recommendedName>
</protein>
<proteinExistence type="inferred from homology"/>
<accession>A0A1L7I8I2</accession>
<evidence type="ECO:0000256" key="2">
    <source>
        <dbReference type="ARBA" id="ARBA00005988"/>
    </source>
</evidence>
<evidence type="ECO:0000256" key="6">
    <source>
        <dbReference type="ARBA" id="ARBA00023049"/>
    </source>
</evidence>
<dbReference type="KEGG" id="gfl:GRFL_3175"/>
<dbReference type="InterPro" id="IPR000834">
    <property type="entry name" value="Peptidase_M14"/>
</dbReference>
<dbReference type="Pfam" id="PF00246">
    <property type="entry name" value="Peptidase_M14"/>
    <property type="match status" value="1"/>
</dbReference>
<evidence type="ECO:0000256" key="5">
    <source>
        <dbReference type="ARBA" id="ARBA00022833"/>
    </source>
</evidence>
<gene>
    <name evidence="9" type="ORF">GRFL_3175</name>
</gene>
<dbReference type="GO" id="GO:0005615">
    <property type="term" value="C:extracellular space"/>
    <property type="evidence" value="ECO:0007669"/>
    <property type="project" value="TreeGrafter"/>
</dbReference>
<name>A0A1L7I8I2_9FLAO</name>
<comment type="similarity">
    <text evidence="2 7">Belongs to the peptidase M14 family.</text>
</comment>
<dbReference type="GO" id="GO:0008270">
    <property type="term" value="F:zinc ion binding"/>
    <property type="evidence" value="ECO:0007669"/>
    <property type="project" value="InterPro"/>
</dbReference>
<evidence type="ECO:0000313" key="10">
    <source>
        <dbReference type="Proteomes" id="UP000186230"/>
    </source>
</evidence>
<dbReference type="EMBL" id="CP016359">
    <property type="protein sequence ID" value="APU69899.1"/>
    <property type="molecule type" value="Genomic_DNA"/>
</dbReference>
<reference evidence="9 10" key="1">
    <citation type="submission" date="2016-07" db="EMBL/GenBank/DDBJ databases">
        <title>Multi-omics approach to identify versatile polysaccharide utilization systems of a marine flavobacterium Gramella flava.</title>
        <authorList>
            <person name="Tang K."/>
        </authorList>
    </citation>
    <scope>NUCLEOTIDE SEQUENCE [LARGE SCALE GENOMIC DNA]</scope>
    <source>
        <strain evidence="9 10">JLT2011</strain>
    </source>
</reference>
<dbReference type="STRING" id="1229726.GRFL_3175"/>
<evidence type="ECO:0000256" key="3">
    <source>
        <dbReference type="ARBA" id="ARBA00022670"/>
    </source>
</evidence>
<evidence type="ECO:0000259" key="8">
    <source>
        <dbReference type="PROSITE" id="PS52035"/>
    </source>
</evidence>
<dbReference type="Proteomes" id="UP000186230">
    <property type="component" value="Chromosome"/>
</dbReference>
<dbReference type="PROSITE" id="PS52035">
    <property type="entry name" value="PEPTIDASE_M14"/>
    <property type="match status" value="1"/>
</dbReference>
<dbReference type="GO" id="GO:0004181">
    <property type="term" value="F:metallocarboxypeptidase activity"/>
    <property type="evidence" value="ECO:0007669"/>
    <property type="project" value="InterPro"/>
</dbReference>
<organism evidence="9 10">
    <name type="scientific">Christiangramia flava JLT2011</name>
    <dbReference type="NCBI Taxonomy" id="1229726"/>
    <lineage>
        <taxon>Bacteria</taxon>
        <taxon>Pseudomonadati</taxon>
        <taxon>Bacteroidota</taxon>
        <taxon>Flavobacteriia</taxon>
        <taxon>Flavobacteriales</taxon>
        <taxon>Flavobacteriaceae</taxon>
        <taxon>Christiangramia</taxon>
    </lineage>
</organism>
<evidence type="ECO:0000313" key="9">
    <source>
        <dbReference type="EMBL" id="APU69899.1"/>
    </source>
</evidence>
<evidence type="ECO:0000256" key="7">
    <source>
        <dbReference type="PROSITE-ProRule" id="PRU01379"/>
    </source>
</evidence>
<keyword evidence="4" id="KW-0378">Hydrolase</keyword>
<dbReference type="SMART" id="SM00631">
    <property type="entry name" value="Zn_pept"/>
    <property type="match status" value="1"/>
</dbReference>
<dbReference type="PANTHER" id="PTHR11705">
    <property type="entry name" value="PROTEASE FAMILY M14 CARBOXYPEPTIDASE A,B"/>
    <property type="match status" value="1"/>
</dbReference>
<keyword evidence="6" id="KW-0482">Metalloprotease</keyword>
<sequence>MFSFVNMEKLLEEFRTKRAYQTIKWKAASGRYITLADLKKIKSKFDRFYQFEKIGESVEERKIYQIKIGSGPIKILAWSQMHGNESTTTKAIFDLIAFFNHYKDHEEIKKLLQQITLVCVPILNPDGAKYYTRVNANHVDLNRDMQRLSQPESSILRKLSKEFQPDYCLNLHDQRTIFSAGPTNNPAVLSFLTPARDEERTIDETREESMALIATMADYLKPELENKIGRYDDGFNINCAGDTFQSEGIPTILFEAGHFPGDYQREETRRYIFLALISGLAAIANDNTVDFHKYFDLPENQKLFRDVIIRNVDFEGSLVDVVIQFKETLKNGKLRFVPIIEKIGQSIQQIGHREIDAQNEKIRIAGEELLIENVVVNKIFLKSTEIPIKME</sequence>
<dbReference type="Gene3D" id="3.40.630.10">
    <property type="entry name" value="Zn peptidases"/>
    <property type="match status" value="1"/>
</dbReference>
<evidence type="ECO:0000256" key="1">
    <source>
        <dbReference type="ARBA" id="ARBA00001947"/>
    </source>
</evidence>
<dbReference type="SUPFAM" id="SSF53187">
    <property type="entry name" value="Zn-dependent exopeptidases"/>
    <property type="match status" value="1"/>
</dbReference>
<dbReference type="OrthoDB" id="1119199at2"/>
<feature type="domain" description="Peptidase M14" evidence="8">
    <location>
        <begin position="19"/>
        <end position="283"/>
    </location>
</feature>
<keyword evidence="3" id="KW-0645">Protease</keyword>
<comment type="caution">
    <text evidence="7">Lacks conserved residue(s) required for the propagation of feature annotation.</text>
</comment>
<keyword evidence="5" id="KW-0862">Zinc</keyword>